<dbReference type="AlphaFoldDB" id="A0A3M7QX62"/>
<dbReference type="Proteomes" id="UP000276133">
    <property type="component" value="Unassembled WGS sequence"/>
</dbReference>
<accession>A0A3M7QX62</accession>
<proteinExistence type="predicted"/>
<protein>
    <submittedName>
        <fullName evidence="1">Uncharacterized protein</fullName>
    </submittedName>
</protein>
<comment type="caution">
    <text evidence="1">The sequence shown here is derived from an EMBL/GenBank/DDBJ whole genome shotgun (WGS) entry which is preliminary data.</text>
</comment>
<dbReference type="EMBL" id="REGN01004927">
    <property type="protein sequence ID" value="RNA15545.1"/>
    <property type="molecule type" value="Genomic_DNA"/>
</dbReference>
<organism evidence="1 2">
    <name type="scientific">Brachionus plicatilis</name>
    <name type="common">Marine rotifer</name>
    <name type="synonym">Brachionus muelleri</name>
    <dbReference type="NCBI Taxonomy" id="10195"/>
    <lineage>
        <taxon>Eukaryota</taxon>
        <taxon>Metazoa</taxon>
        <taxon>Spiralia</taxon>
        <taxon>Gnathifera</taxon>
        <taxon>Rotifera</taxon>
        <taxon>Eurotatoria</taxon>
        <taxon>Monogononta</taxon>
        <taxon>Pseudotrocha</taxon>
        <taxon>Ploima</taxon>
        <taxon>Brachionidae</taxon>
        <taxon>Brachionus</taxon>
    </lineage>
</organism>
<gene>
    <name evidence="1" type="ORF">BpHYR1_042084</name>
</gene>
<evidence type="ECO:0000313" key="1">
    <source>
        <dbReference type="EMBL" id="RNA15545.1"/>
    </source>
</evidence>
<sequence length="141" mass="15974">MSNCLVKVSLSRFFFGCVLTGSKFSWVSIKIFVGSSSSYAPSSSTSSKVSAHIRHLNDIPGLYHDMLMQQDVSKCIFFTTMDIFCQINFLKPTKIKLKLLLKHFAPVFTAGRPIRQSHFRQVTSDKSLPTSHFRQVTSDKF</sequence>
<reference evidence="1 2" key="1">
    <citation type="journal article" date="2018" name="Sci. Rep.">
        <title>Genomic signatures of local adaptation to the degree of environmental predictability in rotifers.</title>
        <authorList>
            <person name="Franch-Gras L."/>
            <person name="Hahn C."/>
            <person name="Garcia-Roger E.M."/>
            <person name="Carmona M.J."/>
            <person name="Serra M."/>
            <person name="Gomez A."/>
        </authorList>
    </citation>
    <scope>NUCLEOTIDE SEQUENCE [LARGE SCALE GENOMIC DNA]</scope>
    <source>
        <strain evidence="1">HYR1</strain>
    </source>
</reference>
<name>A0A3M7QX62_BRAPC</name>
<keyword evidence="2" id="KW-1185">Reference proteome</keyword>
<evidence type="ECO:0000313" key="2">
    <source>
        <dbReference type="Proteomes" id="UP000276133"/>
    </source>
</evidence>